<dbReference type="OrthoDB" id="2142877at2759"/>
<reference evidence="2 3" key="2">
    <citation type="submission" date="2016-08" db="EMBL/GenBank/DDBJ databases">
        <title>Pervasive Adenine N6-methylation of Active Genes in Fungi.</title>
        <authorList>
            <consortium name="DOE Joint Genome Institute"/>
            <person name="Mondo S.J."/>
            <person name="Dannebaum R.O."/>
            <person name="Kuo R.C."/>
            <person name="Labutti K."/>
            <person name="Haridas S."/>
            <person name="Kuo A."/>
            <person name="Salamov A."/>
            <person name="Ahrendt S.R."/>
            <person name="Lipzen A."/>
            <person name="Sullivan W."/>
            <person name="Andreopoulos W.B."/>
            <person name="Clum A."/>
            <person name="Lindquist E."/>
            <person name="Daum C."/>
            <person name="Ramamoorthy G.K."/>
            <person name="Gryganskyi A."/>
            <person name="Culley D."/>
            <person name="Magnuson J.K."/>
            <person name="James T.Y."/>
            <person name="O'Malley M.A."/>
            <person name="Stajich J.E."/>
            <person name="Spatafora J.W."/>
            <person name="Visel A."/>
            <person name="Grigoriev I.V."/>
        </authorList>
    </citation>
    <scope>NUCLEOTIDE SEQUENCE [LARGE SCALE GENOMIC DNA]</scope>
    <source>
        <strain evidence="3">finn</strain>
    </source>
</reference>
<keyword evidence="3" id="KW-1185">Reference proteome</keyword>
<dbReference type="AlphaFoldDB" id="A0A1Y1V6H0"/>
<sequence>MDLTEINEDVDKLRELSKDQNGTESEFIIKYSKFIEEVITKLKDNSSNNNEGISKKKEKERSNGIGKIQSDINLILTKSNSFCQKSSSDKIKNKKKTESKIKKLCDEIYDIGKNTFNLEIKNVPENEHYLNRKSWFTRSLERISRNSSENDLNETEEEKKLKEEIKKMEEELENKKNKLEEKKKQLNNMIEERKKKEKDEKEEKKEEKEEEKEEVKEEEQNKEQEEDEKVVESVTLLGRIDDLLADGECRQAFELLNNTSVLGNRILGATKSKAPRMFIILPDPEKCPNSSRTNHWIKFSNWNKSVFNLLLLCESSGGIEENVDNETHLLDTVGYSIRDPYKLISLFGPFLLYSIDTFMESCGGNYPKEVIKALGKTKPSDYFIALSHEIQKVIKEERLVHKNEKKNLDALEQFIEVSRDELETFLKRYDYSNLFGGLDKRNTNDKKIRWVCEKHGRKFK</sequence>
<name>A0A1Y1V6H0_9FUNG</name>
<evidence type="ECO:0000313" key="2">
    <source>
        <dbReference type="EMBL" id="ORX47262.1"/>
    </source>
</evidence>
<dbReference type="STRING" id="1754191.A0A1Y1V6H0"/>
<comment type="caution">
    <text evidence="2">The sequence shown here is derived from an EMBL/GenBank/DDBJ whole genome shotgun (WGS) entry which is preliminary data.</text>
</comment>
<evidence type="ECO:0000313" key="3">
    <source>
        <dbReference type="Proteomes" id="UP000193719"/>
    </source>
</evidence>
<protein>
    <submittedName>
        <fullName evidence="2">Uncharacterized protein</fullName>
    </submittedName>
</protein>
<reference evidence="2 3" key="1">
    <citation type="submission" date="2016-08" db="EMBL/GenBank/DDBJ databases">
        <title>Genomes of anaerobic fungi encode conserved fungal cellulosomes for biomass hydrolysis.</title>
        <authorList>
            <consortium name="DOE Joint Genome Institute"/>
            <person name="Haitjema C.H."/>
            <person name="Gilmore S.P."/>
            <person name="Henske J.K."/>
            <person name="Solomon K.V."/>
            <person name="De Groot R."/>
            <person name="Kuo A."/>
            <person name="Mondo S.J."/>
            <person name="Salamov A.A."/>
            <person name="Labutti K."/>
            <person name="Zhao Z."/>
            <person name="Chiniquy J."/>
            <person name="Barry K."/>
            <person name="Brewer H.M."/>
            <person name="Purvine S.O."/>
            <person name="Wright A.T."/>
            <person name="Boxma B."/>
            <person name="Van Alen T."/>
            <person name="Hackstein J.H."/>
            <person name="Baker S.E."/>
            <person name="Grigoriev I.V."/>
            <person name="O'Malley M.A."/>
        </authorList>
    </citation>
    <scope>NUCLEOTIDE SEQUENCE [LARGE SCALE GENOMIC DNA]</scope>
    <source>
        <strain evidence="3">finn</strain>
    </source>
</reference>
<dbReference type="EMBL" id="MCFH01000031">
    <property type="protein sequence ID" value="ORX47262.1"/>
    <property type="molecule type" value="Genomic_DNA"/>
</dbReference>
<feature type="compositionally biased region" description="Basic and acidic residues" evidence="1">
    <location>
        <begin position="190"/>
        <end position="223"/>
    </location>
</feature>
<evidence type="ECO:0000256" key="1">
    <source>
        <dbReference type="SAM" id="MobiDB-lite"/>
    </source>
</evidence>
<proteinExistence type="predicted"/>
<dbReference type="Proteomes" id="UP000193719">
    <property type="component" value="Unassembled WGS sequence"/>
</dbReference>
<gene>
    <name evidence="2" type="ORF">BCR36DRAFT_405346</name>
</gene>
<accession>A0A1Y1V6H0</accession>
<feature type="region of interest" description="Disordered" evidence="1">
    <location>
        <begin position="190"/>
        <end position="231"/>
    </location>
</feature>
<organism evidence="2 3">
    <name type="scientific">Piromyces finnis</name>
    <dbReference type="NCBI Taxonomy" id="1754191"/>
    <lineage>
        <taxon>Eukaryota</taxon>
        <taxon>Fungi</taxon>
        <taxon>Fungi incertae sedis</taxon>
        <taxon>Chytridiomycota</taxon>
        <taxon>Chytridiomycota incertae sedis</taxon>
        <taxon>Neocallimastigomycetes</taxon>
        <taxon>Neocallimastigales</taxon>
        <taxon>Neocallimastigaceae</taxon>
        <taxon>Piromyces</taxon>
    </lineage>
</organism>